<keyword evidence="2" id="KW-0614">Plasmid</keyword>
<proteinExistence type="predicted"/>
<geneLocation type="plasmid" evidence="2 3">
    <name>unnamed4</name>
</geneLocation>
<sequence>MADTWNEKPTKRITGGFYAALGVAAVAAFKAVAAQQGERNKESAIPTPSGPGPFREVDGSYGRLRGDSRTLAALTALANRGHDAVDAAVFFHGENLCFR</sequence>
<feature type="transmembrane region" description="Helical" evidence="1">
    <location>
        <begin position="15"/>
        <end position="33"/>
    </location>
</feature>
<dbReference type="Proteomes" id="UP000251166">
    <property type="component" value="Plasmid unnamed4"/>
</dbReference>
<accession>A0A2Z4YTC9</accession>
<dbReference type="AlphaFoldDB" id="A0A2Z4YTC9"/>
<name>A0A2Z4YTC9_RHILE</name>
<gene>
    <name evidence="2" type="ORF">DLJ82_6649</name>
</gene>
<dbReference type="EMBL" id="CP030764">
    <property type="protein sequence ID" value="AXA44620.1"/>
    <property type="molecule type" value="Genomic_DNA"/>
</dbReference>
<reference evidence="2 3" key="1">
    <citation type="submission" date="2018-07" db="EMBL/GenBank/DDBJ databases">
        <title>Rhizobium leguminosarum strain:ATCC 14479 Genome sequencing and assembly.</title>
        <authorList>
            <person name="Chakraborty R."/>
        </authorList>
    </citation>
    <scope>NUCLEOTIDE SEQUENCE [LARGE SCALE GENOMIC DNA]</scope>
    <source>
        <strain evidence="2 3">ATCC 14479</strain>
        <plasmid evidence="3">Plasmid unnamed4</plasmid>
    </source>
</reference>
<keyword evidence="1" id="KW-1133">Transmembrane helix</keyword>
<dbReference type="RefSeq" id="WP_162710398.1">
    <property type="nucleotide sequence ID" value="NZ_CP030764.1"/>
</dbReference>
<keyword evidence="1" id="KW-0812">Transmembrane</keyword>
<protein>
    <submittedName>
        <fullName evidence="2">Uncharacterized protein</fullName>
    </submittedName>
</protein>
<evidence type="ECO:0000256" key="1">
    <source>
        <dbReference type="SAM" id="Phobius"/>
    </source>
</evidence>
<evidence type="ECO:0000313" key="3">
    <source>
        <dbReference type="Proteomes" id="UP000251166"/>
    </source>
</evidence>
<evidence type="ECO:0000313" key="2">
    <source>
        <dbReference type="EMBL" id="AXA44620.1"/>
    </source>
</evidence>
<organism evidence="2 3">
    <name type="scientific">Rhizobium leguminosarum</name>
    <dbReference type="NCBI Taxonomy" id="384"/>
    <lineage>
        <taxon>Bacteria</taxon>
        <taxon>Pseudomonadati</taxon>
        <taxon>Pseudomonadota</taxon>
        <taxon>Alphaproteobacteria</taxon>
        <taxon>Hyphomicrobiales</taxon>
        <taxon>Rhizobiaceae</taxon>
        <taxon>Rhizobium/Agrobacterium group</taxon>
        <taxon>Rhizobium</taxon>
    </lineage>
</organism>
<keyword evidence="1" id="KW-0472">Membrane</keyword>